<name>A0A350P838_9ALTE</name>
<reference evidence="3 4" key="1">
    <citation type="journal article" date="2018" name="Nat. Biotechnol.">
        <title>A standardized bacterial taxonomy based on genome phylogeny substantially revises the tree of life.</title>
        <authorList>
            <person name="Parks D.H."/>
            <person name="Chuvochina M."/>
            <person name="Waite D.W."/>
            <person name="Rinke C."/>
            <person name="Skarshewski A."/>
            <person name="Chaumeil P.A."/>
            <person name="Hugenholtz P."/>
        </authorList>
    </citation>
    <scope>NUCLEOTIDE SEQUENCE [LARGE SCALE GENOMIC DNA]</scope>
    <source>
        <strain evidence="3">UBA11978</strain>
    </source>
</reference>
<dbReference type="GO" id="GO:0015074">
    <property type="term" value="P:DNA integration"/>
    <property type="evidence" value="ECO:0007669"/>
    <property type="project" value="InterPro"/>
</dbReference>
<dbReference type="Gene3D" id="1.10.150.130">
    <property type="match status" value="1"/>
</dbReference>
<gene>
    <name evidence="3" type="ORF">DCW74_17185</name>
</gene>
<sequence length="271" mass="31535">MKKLRTLVSEYLKLCKKRKLSRAYVAEQTRVLEGMVSWIAKDDIKEVQTYEIYDFIEMENRAAFTKIKRINIIKGFWNWVCEQYAIKNPTARIIPPAIPDRQDIVVHNVTTELIEDLCSECDPNTGAYHAIKTVWACGFRVEQLLHLALSDVDEHKMLVLGAPIPDHHTLEQIHLLLAYMVRASKLSSFQLRRVWTDELSSAVKAVGCEPVRFLDIRNACIDRWIREHYSPKSIMSWAGIKTTKTLWRHYEAADLEHYVPGPLYKDYETTL</sequence>
<organism evidence="3 4">
    <name type="scientific">Alteromonas australica</name>
    <dbReference type="NCBI Taxonomy" id="589873"/>
    <lineage>
        <taxon>Bacteria</taxon>
        <taxon>Pseudomonadati</taxon>
        <taxon>Pseudomonadota</taxon>
        <taxon>Gammaproteobacteria</taxon>
        <taxon>Alteromonadales</taxon>
        <taxon>Alteromonadaceae</taxon>
        <taxon>Alteromonas/Salinimonas group</taxon>
        <taxon>Alteromonas</taxon>
    </lineage>
</organism>
<protein>
    <recommendedName>
        <fullName evidence="5">Integrase</fullName>
    </recommendedName>
</protein>
<proteinExistence type="predicted"/>
<keyword evidence="2" id="KW-0233">DNA recombination</keyword>
<dbReference type="InterPro" id="IPR010998">
    <property type="entry name" value="Integrase_recombinase_N"/>
</dbReference>
<evidence type="ECO:0000313" key="3">
    <source>
        <dbReference type="EMBL" id="HAW77455.1"/>
    </source>
</evidence>
<dbReference type="GO" id="GO:0006310">
    <property type="term" value="P:DNA recombination"/>
    <property type="evidence" value="ECO:0007669"/>
    <property type="project" value="UniProtKB-KW"/>
</dbReference>
<evidence type="ECO:0000256" key="1">
    <source>
        <dbReference type="ARBA" id="ARBA00023125"/>
    </source>
</evidence>
<accession>A0A350P838</accession>
<dbReference type="AlphaFoldDB" id="A0A350P838"/>
<evidence type="ECO:0000313" key="4">
    <source>
        <dbReference type="Proteomes" id="UP000263517"/>
    </source>
</evidence>
<comment type="caution">
    <text evidence="3">The sequence shown here is derived from an EMBL/GenBank/DDBJ whole genome shotgun (WGS) entry which is preliminary data.</text>
</comment>
<dbReference type="InterPro" id="IPR013762">
    <property type="entry name" value="Integrase-like_cat_sf"/>
</dbReference>
<evidence type="ECO:0000256" key="2">
    <source>
        <dbReference type="ARBA" id="ARBA00023172"/>
    </source>
</evidence>
<dbReference type="GO" id="GO:0003677">
    <property type="term" value="F:DNA binding"/>
    <property type="evidence" value="ECO:0007669"/>
    <property type="project" value="UniProtKB-KW"/>
</dbReference>
<dbReference type="EMBL" id="DNAN01000604">
    <property type="protein sequence ID" value="HAW77455.1"/>
    <property type="molecule type" value="Genomic_DNA"/>
</dbReference>
<keyword evidence="1" id="KW-0238">DNA-binding</keyword>
<evidence type="ECO:0008006" key="5">
    <source>
        <dbReference type="Google" id="ProtNLM"/>
    </source>
</evidence>
<dbReference type="SUPFAM" id="SSF56349">
    <property type="entry name" value="DNA breaking-rejoining enzymes"/>
    <property type="match status" value="1"/>
</dbReference>
<dbReference type="InterPro" id="IPR011010">
    <property type="entry name" value="DNA_brk_join_enz"/>
</dbReference>
<dbReference type="Proteomes" id="UP000263517">
    <property type="component" value="Unassembled WGS sequence"/>
</dbReference>
<dbReference type="Gene3D" id="1.10.443.10">
    <property type="entry name" value="Intergrase catalytic core"/>
    <property type="match status" value="1"/>
</dbReference>